<evidence type="ECO:0000313" key="2">
    <source>
        <dbReference type="EMBL" id="MDR6245887.1"/>
    </source>
</evidence>
<proteinExistence type="predicted"/>
<evidence type="ECO:0000313" key="3">
    <source>
        <dbReference type="Proteomes" id="UP001185028"/>
    </source>
</evidence>
<dbReference type="Gene3D" id="3.20.20.190">
    <property type="entry name" value="Phosphatidylinositol (PI) phosphodiesterase"/>
    <property type="match status" value="1"/>
</dbReference>
<dbReference type="SUPFAM" id="SSF51695">
    <property type="entry name" value="PLC-like phosphodiesterases"/>
    <property type="match status" value="1"/>
</dbReference>
<dbReference type="EMBL" id="JAVDQH010000019">
    <property type="protein sequence ID" value="MDR6245887.1"/>
    <property type="molecule type" value="Genomic_DNA"/>
</dbReference>
<dbReference type="CDD" id="cd08566">
    <property type="entry name" value="GDPD_AtGDE_like"/>
    <property type="match status" value="1"/>
</dbReference>
<dbReference type="InterPro" id="IPR030395">
    <property type="entry name" value="GP_PDE_dom"/>
</dbReference>
<sequence>MRDDFLTTEHEPGRTGYNEIVSSFHNPDGRVMIAAHRGDWRHAPENSLAAIQYSIVAHADLIEIDVQQTRDGAFVLMHDETVDRMTNGSGTIAEMTLAELRELRLRQYQGGSAKLLTNYTIPTLEEVMILVRNKVMINLDKCWAWREEIYPILERTGTVQQTLFKSTAEPEEIHRFIHRVGEKPLYMHVLDSTNEQHAAQMDDFCRYVKPQAVEICFEREDSPLVAPEVLRTIRQHNCRLWVNTMWDSLCAGQSELGDAEANWQAHLQQGFTMIQTDDTEKLRRYLDEVEQPERAAHRSVKVE</sequence>
<keyword evidence="2" id="KW-0378">Hydrolase</keyword>
<dbReference type="EC" id="3.1.4.46" evidence="2"/>
<dbReference type="Pfam" id="PF03009">
    <property type="entry name" value="GDPD"/>
    <property type="match status" value="1"/>
</dbReference>
<comment type="caution">
    <text evidence="2">The sequence shown here is derived from an EMBL/GenBank/DDBJ whole genome shotgun (WGS) entry which is preliminary data.</text>
</comment>
<reference evidence="2 3" key="1">
    <citation type="submission" date="2023-07" db="EMBL/GenBank/DDBJ databases">
        <title>Genomic Encyclopedia of Type Strains, Phase IV (KMG-IV): sequencing the most valuable type-strain genomes for metagenomic binning, comparative biology and taxonomic classification.</title>
        <authorList>
            <person name="Goeker M."/>
        </authorList>
    </citation>
    <scope>NUCLEOTIDE SEQUENCE [LARGE SCALE GENOMIC DNA]</scope>
    <source>
        <strain evidence="2 3">DSM 22170</strain>
    </source>
</reference>
<name>A0ABU1J4J9_9BACL</name>
<dbReference type="InterPro" id="IPR017946">
    <property type="entry name" value="PLC-like_Pdiesterase_TIM-brl"/>
</dbReference>
<organism evidence="2 3">
    <name type="scientific">Paenibacillus hunanensis</name>
    <dbReference type="NCBI Taxonomy" id="539262"/>
    <lineage>
        <taxon>Bacteria</taxon>
        <taxon>Bacillati</taxon>
        <taxon>Bacillota</taxon>
        <taxon>Bacilli</taxon>
        <taxon>Bacillales</taxon>
        <taxon>Paenibacillaceae</taxon>
        <taxon>Paenibacillus</taxon>
    </lineage>
</organism>
<evidence type="ECO:0000259" key="1">
    <source>
        <dbReference type="PROSITE" id="PS51704"/>
    </source>
</evidence>
<accession>A0ABU1J4J9</accession>
<dbReference type="RefSeq" id="WP_188775727.1">
    <property type="nucleotide sequence ID" value="NZ_BMMB01000005.1"/>
</dbReference>
<dbReference type="GO" id="GO:0008889">
    <property type="term" value="F:glycerophosphodiester phosphodiesterase activity"/>
    <property type="evidence" value="ECO:0007669"/>
    <property type="project" value="UniProtKB-EC"/>
</dbReference>
<keyword evidence="3" id="KW-1185">Reference proteome</keyword>
<dbReference type="PANTHER" id="PTHR46320:SF1">
    <property type="entry name" value="GLYCEROPHOSPHODIESTER PHOSPHODIESTERASE 1"/>
    <property type="match status" value="1"/>
</dbReference>
<dbReference type="Proteomes" id="UP001185028">
    <property type="component" value="Unassembled WGS sequence"/>
</dbReference>
<dbReference type="PANTHER" id="PTHR46320">
    <property type="entry name" value="GLYCEROPHOSPHODIESTER PHOSPHODIESTERASE 1"/>
    <property type="match status" value="1"/>
</dbReference>
<feature type="domain" description="GP-PDE" evidence="1">
    <location>
        <begin position="31"/>
        <end position="286"/>
    </location>
</feature>
<protein>
    <submittedName>
        <fullName evidence="2">Glycerophosphoryl diester phosphodiesterase</fullName>
        <ecNumber evidence="2">3.1.4.46</ecNumber>
    </submittedName>
</protein>
<gene>
    <name evidence="2" type="ORF">JOC58_003803</name>
</gene>
<dbReference type="PROSITE" id="PS51704">
    <property type="entry name" value="GP_PDE"/>
    <property type="match status" value="1"/>
</dbReference>